<organism evidence="1 2">
    <name type="scientific">Bariatricus massiliensis</name>
    <dbReference type="NCBI Taxonomy" id="1745713"/>
    <lineage>
        <taxon>Bacteria</taxon>
        <taxon>Bacillati</taxon>
        <taxon>Bacillota</taxon>
        <taxon>Clostridia</taxon>
        <taxon>Lachnospirales</taxon>
        <taxon>Lachnospiraceae</taxon>
        <taxon>Bariatricus</taxon>
    </lineage>
</organism>
<comment type="caution">
    <text evidence="1">The sequence shown here is derived from an EMBL/GenBank/DDBJ whole genome shotgun (WGS) entry which is preliminary data.</text>
</comment>
<dbReference type="Proteomes" id="UP001299546">
    <property type="component" value="Unassembled WGS sequence"/>
</dbReference>
<dbReference type="RefSeq" id="WP_227183523.1">
    <property type="nucleotide sequence ID" value="NZ_JAJCIQ010000006.1"/>
</dbReference>
<sequence length="420" mass="45280">MKGMNLKLELVYIKDIKFGDRTYVQNGVLTICKEELLGKLTNDIFSSIDLELARPGESVRIIPVKDVIEPRAKVSDAGDAFPGVLGECEGVGQGVTKVLKGAGVVTTGKIVGFQEGIIDMTGPAAEYCYYSALNNVVIVAEVKEGVTPAEHEAAVRMAGIKAAQYLAQCAKDVPADETEEYELTEPAQELPRVAVVFLAMAQGLLHDNYLYGIDAKRLHPTLLHPNEILDGAIVSGNCVVASNKYTTYDHQNNPLIKELYKKHGKELEFAGVIFTPSCPGLADKKRCCMAAVNIASTIKADGLLLPEEGGGNPEADLMMICRMAEQREIRTVLIVGAIGEEEAITDTTPEADAVVNVGSRIEKLLLPKMERVIGHEEQIKVLAGGSDESILPDGSLYVTVSSIMSMHNGMGMTKLTSKVY</sequence>
<evidence type="ECO:0000313" key="1">
    <source>
        <dbReference type="EMBL" id="MCB7387538.1"/>
    </source>
</evidence>
<protein>
    <submittedName>
        <fullName evidence="1">Glycine/sarcosine/betaine reductase component B subunit</fullName>
    </submittedName>
</protein>
<evidence type="ECO:0000313" key="2">
    <source>
        <dbReference type="Proteomes" id="UP001299546"/>
    </source>
</evidence>
<dbReference type="InterPro" id="IPR015417">
    <property type="entry name" value="Gly_reductase_pB_sua/b"/>
</dbReference>
<name>A0ABS8DGJ5_9FIRM</name>
<dbReference type="EMBL" id="JAJCIS010000005">
    <property type="protein sequence ID" value="MCB7387538.1"/>
    <property type="molecule type" value="Genomic_DNA"/>
</dbReference>
<proteinExistence type="predicted"/>
<accession>A0ABS8DGJ5</accession>
<dbReference type="Pfam" id="PF09338">
    <property type="entry name" value="Gly_reductase"/>
    <property type="match status" value="1"/>
</dbReference>
<reference evidence="1 2" key="1">
    <citation type="submission" date="2021-10" db="EMBL/GenBank/DDBJ databases">
        <title>Collection of gut derived symbiotic bacterial strains cultured from healthy donors.</title>
        <authorList>
            <person name="Lin H."/>
            <person name="Littmann E."/>
            <person name="Kohout C."/>
            <person name="Pamer E.G."/>
        </authorList>
    </citation>
    <scope>NUCLEOTIDE SEQUENCE [LARGE SCALE GENOMIC DNA]</scope>
    <source>
        <strain evidence="1 2">DFI.1.165</strain>
    </source>
</reference>
<keyword evidence="2" id="KW-1185">Reference proteome</keyword>
<gene>
    <name evidence="1" type="ORF">LIZ65_09570</name>
</gene>